<accession>A0A6G1D2J0</accession>
<comment type="caution">
    <text evidence="2">The sequence shown here is derived from an EMBL/GenBank/DDBJ whole genome shotgun (WGS) entry which is preliminary data.</text>
</comment>
<protein>
    <submittedName>
        <fullName evidence="2">Uncharacterized protein</fullName>
    </submittedName>
</protein>
<feature type="region of interest" description="Disordered" evidence="1">
    <location>
        <begin position="19"/>
        <end position="68"/>
    </location>
</feature>
<dbReference type="AlphaFoldDB" id="A0A6G1D2J0"/>
<proteinExistence type="predicted"/>
<reference evidence="2 3" key="1">
    <citation type="submission" date="2019-11" db="EMBL/GenBank/DDBJ databases">
        <title>Whole genome sequence of Oryza granulata.</title>
        <authorList>
            <person name="Li W."/>
        </authorList>
    </citation>
    <scope>NUCLEOTIDE SEQUENCE [LARGE SCALE GENOMIC DNA]</scope>
    <source>
        <strain evidence="3">cv. Menghai</strain>
        <tissue evidence="2">Leaf</tissue>
    </source>
</reference>
<sequence length="68" mass="7491">MDQQRRIPRCKKPEHIQIKNPRDTRNSRATGGGGTARALPGILPGKKASTGHAGLGSGARGQWRWQRY</sequence>
<evidence type="ECO:0000313" key="2">
    <source>
        <dbReference type="EMBL" id="KAF0907095.1"/>
    </source>
</evidence>
<evidence type="ECO:0000256" key="1">
    <source>
        <dbReference type="SAM" id="MobiDB-lite"/>
    </source>
</evidence>
<organism evidence="2 3">
    <name type="scientific">Oryza meyeriana var. granulata</name>
    <dbReference type="NCBI Taxonomy" id="110450"/>
    <lineage>
        <taxon>Eukaryota</taxon>
        <taxon>Viridiplantae</taxon>
        <taxon>Streptophyta</taxon>
        <taxon>Embryophyta</taxon>
        <taxon>Tracheophyta</taxon>
        <taxon>Spermatophyta</taxon>
        <taxon>Magnoliopsida</taxon>
        <taxon>Liliopsida</taxon>
        <taxon>Poales</taxon>
        <taxon>Poaceae</taxon>
        <taxon>BOP clade</taxon>
        <taxon>Oryzoideae</taxon>
        <taxon>Oryzeae</taxon>
        <taxon>Oryzinae</taxon>
        <taxon>Oryza</taxon>
        <taxon>Oryza meyeriana</taxon>
    </lineage>
</organism>
<evidence type="ECO:0000313" key="3">
    <source>
        <dbReference type="Proteomes" id="UP000479710"/>
    </source>
</evidence>
<name>A0A6G1D2J0_9ORYZ</name>
<dbReference type="Proteomes" id="UP000479710">
    <property type="component" value="Unassembled WGS sequence"/>
</dbReference>
<keyword evidence="3" id="KW-1185">Reference proteome</keyword>
<gene>
    <name evidence="2" type="ORF">E2562_014696</name>
</gene>
<dbReference type="EMBL" id="SPHZ02000007">
    <property type="protein sequence ID" value="KAF0907095.1"/>
    <property type="molecule type" value="Genomic_DNA"/>
</dbReference>